<reference evidence="2 3" key="1">
    <citation type="submission" date="2023-05" db="EMBL/GenBank/DDBJ databases">
        <title>B98-5 Cell Line De Novo Hybrid Assembly: An Optical Mapping Approach.</title>
        <authorList>
            <person name="Kananen K."/>
            <person name="Auerbach J.A."/>
            <person name="Kautto E."/>
            <person name="Blachly J.S."/>
        </authorList>
    </citation>
    <scope>NUCLEOTIDE SEQUENCE [LARGE SCALE GENOMIC DNA]</scope>
    <source>
        <strain evidence="2">B95-8</strain>
        <tissue evidence="2">Cell line</tissue>
    </source>
</reference>
<dbReference type="Gene3D" id="2.30.29.30">
    <property type="entry name" value="Pleckstrin-homology domain (PH domain)/Phosphotyrosine-binding domain (PTB)"/>
    <property type="match status" value="1"/>
</dbReference>
<dbReference type="InterPro" id="IPR019748">
    <property type="entry name" value="FERM_central"/>
</dbReference>
<accession>A0ABQ9VA99</accession>
<evidence type="ECO:0000313" key="2">
    <source>
        <dbReference type="EMBL" id="KAK2105337.1"/>
    </source>
</evidence>
<proteinExistence type="predicted"/>
<name>A0ABQ9VA99_SAGOE</name>
<organism evidence="2 3">
    <name type="scientific">Saguinus oedipus</name>
    <name type="common">Cotton-top tamarin</name>
    <name type="synonym">Oedipomidas oedipus</name>
    <dbReference type="NCBI Taxonomy" id="9490"/>
    <lineage>
        <taxon>Eukaryota</taxon>
        <taxon>Metazoa</taxon>
        <taxon>Chordata</taxon>
        <taxon>Craniata</taxon>
        <taxon>Vertebrata</taxon>
        <taxon>Euteleostomi</taxon>
        <taxon>Mammalia</taxon>
        <taxon>Eutheria</taxon>
        <taxon>Euarchontoglires</taxon>
        <taxon>Primates</taxon>
        <taxon>Haplorrhini</taxon>
        <taxon>Platyrrhini</taxon>
        <taxon>Cebidae</taxon>
        <taxon>Callitrichinae</taxon>
        <taxon>Saguinus</taxon>
    </lineage>
</organism>
<feature type="domain" description="FERM" evidence="1">
    <location>
        <begin position="1"/>
        <end position="250"/>
    </location>
</feature>
<dbReference type="InterPro" id="IPR047176">
    <property type="entry name" value="FRMD4A/B"/>
</dbReference>
<dbReference type="PROSITE" id="PS50057">
    <property type="entry name" value="FERM_3"/>
    <property type="match status" value="1"/>
</dbReference>
<protein>
    <recommendedName>
        <fullName evidence="1">FERM domain-containing protein</fullName>
    </recommendedName>
</protein>
<sequence>MWQSEQEKLRMEKATIVASQMVSDSGHSSANWGGKDFCSCQPPGILWSGHVVKQQRSFLRSCKGKRPLSTLSCLTVDLGGNLTKPQITCEDRVIEHYKKLNGQTRGQAIVNYMSIVESLPTYGVHYYAVKDKQGIPWWLGLSYKGIFQYDYQDKVKPRKKAVVNWRKEKSSQRKQRGRGSSRMQRVLQMEEWGGEAFRREAGVPETTVTGVGDTAPFTLEHWVRREELERRPGLTGPGGLKALRRELYPL</sequence>
<keyword evidence="3" id="KW-1185">Reference proteome</keyword>
<evidence type="ECO:0000259" key="1">
    <source>
        <dbReference type="PROSITE" id="PS50057"/>
    </source>
</evidence>
<dbReference type="InterPro" id="IPR011993">
    <property type="entry name" value="PH-like_dom_sf"/>
</dbReference>
<dbReference type="SUPFAM" id="SSF50729">
    <property type="entry name" value="PH domain-like"/>
    <property type="match status" value="1"/>
</dbReference>
<evidence type="ECO:0000313" key="3">
    <source>
        <dbReference type="Proteomes" id="UP001266305"/>
    </source>
</evidence>
<dbReference type="InterPro" id="IPR035963">
    <property type="entry name" value="FERM_2"/>
</dbReference>
<dbReference type="PANTHER" id="PTHR46079:SF3">
    <property type="entry name" value="FERM DOMAIN-CONTAINING PROTEIN 4A"/>
    <property type="match status" value="1"/>
</dbReference>
<dbReference type="PROSITE" id="PS00661">
    <property type="entry name" value="FERM_2"/>
    <property type="match status" value="1"/>
</dbReference>
<comment type="caution">
    <text evidence="2">The sequence shown here is derived from an EMBL/GenBank/DDBJ whole genome shotgun (WGS) entry which is preliminary data.</text>
</comment>
<dbReference type="InterPro" id="IPR019747">
    <property type="entry name" value="FERM_CS"/>
</dbReference>
<dbReference type="PANTHER" id="PTHR46079">
    <property type="entry name" value="FERM DOMAIN-CONTAINING PROTEIN 4"/>
    <property type="match status" value="1"/>
</dbReference>
<gene>
    <name evidence="2" type="ORF">P7K49_014851</name>
</gene>
<dbReference type="Pfam" id="PF00373">
    <property type="entry name" value="FERM_M"/>
    <property type="match status" value="1"/>
</dbReference>
<dbReference type="CDD" id="cd14473">
    <property type="entry name" value="FERM_B-lobe"/>
    <property type="match status" value="1"/>
</dbReference>
<dbReference type="SUPFAM" id="SSF47031">
    <property type="entry name" value="Second domain of FERM"/>
    <property type="match status" value="1"/>
</dbReference>
<dbReference type="InterPro" id="IPR000299">
    <property type="entry name" value="FERM_domain"/>
</dbReference>
<dbReference type="EMBL" id="JASSZA010000007">
    <property type="protein sequence ID" value="KAK2105337.1"/>
    <property type="molecule type" value="Genomic_DNA"/>
</dbReference>
<dbReference type="Proteomes" id="UP001266305">
    <property type="component" value="Unassembled WGS sequence"/>
</dbReference>